<organism evidence="1 2">
    <name type="scientific">Westerdykella ornata</name>
    <dbReference type="NCBI Taxonomy" id="318751"/>
    <lineage>
        <taxon>Eukaryota</taxon>
        <taxon>Fungi</taxon>
        <taxon>Dikarya</taxon>
        <taxon>Ascomycota</taxon>
        <taxon>Pezizomycotina</taxon>
        <taxon>Dothideomycetes</taxon>
        <taxon>Pleosporomycetidae</taxon>
        <taxon>Pleosporales</taxon>
        <taxon>Sporormiaceae</taxon>
        <taxon>Westerdykella</taxon>
    </lineage>
</organism>
<dbReference type="OrthoDB" id="4083871at2759"/>
<reference evidence="1" key="1">
    <citation type="journal article" date="2020" name="Stud. Mycol.">
        <title>101 Dothideomycetes genomes: a test case for predicting lifestyles and emergence of pathogens.</title>
        <authorList>
            <person name="Haridas S."/>
            <person name="Albert R."/>
            <person name="Binder M."/>
            <person name="Bloem J."/>
            <person name="Labutti K."/>
            <person name="Salamov A."/>
            <person name="Andreopoulos B."/>
            <person name="Baker S."/>
            <person name="Barry K."/>
            <person name="Bills G."/>
            <person name="Bluhm B."/>
            <person name="Cannon C."/>
            <person name="Castanera R."/>
            <person name="Culley D."/>
            <person name="Daum C."/>
            <person name="Ezra D."/>
            <person name="Gonzalez J."/>
            <person name="Henrissat B."/>
            <person name="Kuo A."/>
            <person name="Liang C."/>
            <person name="Lipzen A."/>
            <person name="Lutzoni F."/>
            <person name="Magnuson J."/>
            <person name="Mondo S."/>
            <person name="Nolan M."/>
            <person name="Ohm R."/>
            <person name="Pangilinan J."/>
            <person name="Park H.-J."/>
            <person name="Ramirez L."/>
            <person name="Alfaro M."/>
            <person name="Sun H."/>
            <person name="Tritt A."/>
            <person name="Yoshinaga Y."/>
            <person name="Zwiers L.-H."/>
            <person name="Turgeon B."/>
            <person name="Goodwin S."/>
            <person name="Spatafora J."/>
            <person name="Crous P."/>
            <person name="Grigoriev I."/>
        </authorList>
    </citation>
    <scope>NUCLEOTIDE SEQUENCE</scope>
    <source>
        <strain evidence="1">CBS 379.55</strain>
    </source>
</reference>
<sequence>QIYIYTNQLASRGVRGMQRRNIVLTKEGARVGVREMDGEEYADWTQRALVNTWNAAYTDVKGKGKGKGNGKATATT</sequence>
<dbReference type="RefSeq" id="XP_033648809.1">
    <property type="nucleotide sequence ID" value="XM_033796177.1"/>
</dbReference>
<proteinExistence type="predicted"/>
<keyword evidence="2" id="KW-1185">Reference proteome</keyword>
<evidence type="ECO:0000313" key="1">
    <source>
        <dbReference type="EMBL" id="KAF2271270.1"/>
    </source>
</evidence>
<dbReference type="AlphaFoldDB" id="A0A6A6J3X5"/>
<feature type="non-terminal residue" evidence="1">
    <location>
        <position position="1"/>
    </location>
</feature>
<dbReference type="Proteomes" id="UP000800097">
    <property type="component" value="Unassembled WGS sequence"/>
</dbReference>
<dbReference type="EMBL" id="ML986554">
    <property type="protein sequence ID" value="KAF2271270.1"/>
    <property type="molecule type" value="Genomic_DNA"/>
</dbReference>
<gene>
    <name evidence="1" type="ORF">EI97DRAFT_388266</name>
</gene>
<dbReference type="GeneID" id="54549352"/>
<dbReference type="PANTHER" id="PTHR42077:SF1">
    <property type="entry name" value="YALI0F30239P"/>
    <property type="match status" value="1"/>
</dbReference>
<dbReference type="PANTHER" id="PTHR42077">
    <property type="entry name" value="YALI0F30239P"/>
    <property type="match status" value="1"/>
</dbReference>
<name>A0A6A6J3X5_WESOR</name>
<accession>A0A6A6J3X5</accession>
<evidence type="ECO:0000313" key="2">
    <source>
        <dbReference type="Proteomes" id="UP000800097"/>
    </source>
</evidence>
<protein>
    <submittedName>
        <fullName evidence="1">Uncharacterized protein</fullName>
    </submittedName>
</protein>